<sequence length="432" mass="47838">MDKNAGLVLATERYGRGRAWKYLVNDGVLERRRDGSEAGSGGDYIVGLFKSVFLPQGYPESVSSDYLQYQFWDTLQAFSSSLSGTLATQASLKGVGVGNQEATVAAATVTWLLRDGTGMLGRILFAWRKGSKLDSEAKKWRLFADVLNDIAMFMEILAPHFPASFTLIVCTAGIFKSIVGVAGGATRAALTVHQARRDNMADISAKDGSQETLVNLAGLLVSLLLIPLVTDNPVLTLTLFFLFTILHLFANYKAVRSVIMETFNEARLSIVWQQYLKDGRILSPLEANQREPVFLQFGNTSQIKLGVRLQDVAQSPEELNLALKENNMPFLFGVRNDCICVCLGTEALVHDEIRAVCQAVCISNVLGCPTATVPTSQKPTQQRLWEMVHESHKLLDAHFSPFLKGVKAAGWDTKRTLLDWDEWRVEWKTKNS</sequence>
<accession>A0ABU7F1N3</accession>
<dbReference type="Pfam" id="PF04884">
    <property type="entry name" value="UVB_sens_prot"/>
    <property type="match status" value="1"/>
</dbReference>
<evidence type="ECO:0000256" key="5">
    <source>
        <dbReference type="ARBA" id="ARBA00023136"/>
    </source>
</evidence>
<evidence type="ECO:0000259" key="7">
    <source>
        <dbReference type="Pfam" id="PF04884"/>
    </source>
</evidence>
<comment type="subcellular location">
    <subcellularLocation>
        <location evidence="1">Membrane</location>
    </subcellularLocation>
</comment>
<organism evidence="9 10">
    <name type="scientific">Characodon lateralis</name>
    <dbReference type="NCBI Taxonomy" id="208331"/>
    <lineage>
        <taxon>Eukaryota</taxon>
        <taxon>Metazoa</taxon>
        <taxon>Chordata</taxon>
        <taxon>Craniata</taxon>
        <taxon>Vertebrata</taxon>
        <taxon>Euteleostomi</taxon>
        <taxon>Actinopterygii</taxon>
        <taxon>Neopterygii</taxon>
        <taxon>Teleostei</taxon>
        <taxon>Neoteleostei</taxon>
        <taxon>Acanthomorphata</taxon>
        <taxon>Ovalentaria</taxon>
        <taxon>Atherinomorphae</taxon>
        <taxon>Cyprinodontiformes</taxon>
        <taxon>Goodeidae</taxon>
        <taxon>Characodon</taxon>
    </lineage>
</organism>
<keyword evidence="5 6" id="KW-0472">Membrane</keyword>
<feature type="domain" description="Root UVB sensitive protein C-terminal" evidence="8">
    <location>
        <begin position="280"/>
        <end position="427"/>
    </location>
</feature>
<evidence type="ECO:0000256" key="4">
    <source>
        <dbReference type="ARBA" id="ARBA00022989"/>
    </source>
</evidence>
<dbReference type="PANTHER" id="PTHR12770:SF31">
    <property type="entry name" value="RUS FAMILY MEMBER 1"/>
    <property type="match status" value="1"/>
</dbReference>
<dbReference type="InterPro" id="IPR055412">
    <property type="entry name" value="UVB_sens_C"/>
</dbReference>
<evidence type="ECO:0008006" key="11">
    <source>
        <dbReference type="Google" id="ProtNLM"/>
    </source>
</evidence>
<evidence type="ECO:0000256" key="2">
    <source>
        <dbReference type="ARBA" id="ARBA00007558"/>
    </source>
</evidence>
<dbReference type="Pfam" id="PF24160">
    <property type="entry name" value="UVB_sens_C"/>
    <property type="match status" value="1"/>
</dbReference>
<dbReference type="InterPro" id="IPR006968">
    <property type="entry name" value="RUS_fam"/>
</dbReference>
<evidence type="ECO:0000256" key="6">
    <source>
        <dbReference type="SAM" id="Phobius"/>
    </source>
</evidence>
<comment type="similarity">
    <text evidence="2">Belongs to the RUS1 family.</text>
</comment>
<reference evidence="9 10" key="1">
    <citation type="submission" date="2021-06" db="EMBL/GenBank/DDBJ databases">
        <authorList>
            <person name="Palmer J.M."/>
        </authorList>
    </citation>
    <scope>NUCLEOTIDE SEQUENCE [LARGE SCALE GENOMIC DNA]</scope>
    <source>
        <strain evidence="9 10">CL_MEX2019</strain>
        <tissue evidence="9">Muscle</tissue>
    </source>
</reference>
<keyword evidence="4 6" id="KW-1133">Transmembrane helix</keyword>
<proteinExistence type="inferred from homology"/>
<feature type="transmembrane region" description="Helical" evidence="6">
    <location>
        <begin position="235"/>
        <end position="252"/>
    </location>
</feature>
<evidence type="ECO:0000313" key="9">
    <source>
        <dbReference type="EMBL" id="MED6292453.1"/>
    </source>
</evidence>
<dbReference type="PANTHER" id="PTHR12770">
    <property type="entry name" value="RUS1 FAMILY PROTEIN C16ORF58"/>
    <property type="match status" value="1"/>
</dbReference>
<dbReference type="InterPro" id="IPR054549">
    <property type="entry name" value="UVB_sens_RUS_dom"/>
</dbReference>
<dbReference type="Proteomes" id="UP001352852">
    <property type="component" value="Unassembled WGS sequence"/>
</dbReference>
<protein>
    <recommendedName>
        <fullName evidence="11">RUS family member 1</fullName>
    </recommendedName>
</protein>
<evidence type="ECO:0000313" key="10">
    <source>
        <dbReference type="Proteomes" id="UP001352852"/>
    </source>
</evidence>
<name>A0ABU7F1N3_9TELE</name>
<gene>
    <name evidence="9" type="ORF">CHARACLAT_000414</name>
</gene>
<feature type="transmembrane region" description="Helical" evidence="6">
    <location>
        <begin position="212"/>
        <end position="229"/>
    </location>
</feature>
<feature type="domain" description="Protein root UVB sensitive/RUS" evidence="7">
    <location>
        <begin position="46"/>
        <end position="278"/>
    </location>
</feature>
<keyword evidence="10" id="KW-1185">Reference proteome</keyword>
<dbReference type="EMBL" id="JAHUTJ010073789">
    <property type="protein sequence ID" value="MED6292453.1"/>
    <property type="molecule type" value="Genomic_DNA"/>
</dbReference>
<comment type="caution">
    <text evidence="9">The sequence shown here is derived from an EMBL/GenBank/DDBJ whole genome shotgun (WGS) entry which is preliminary data.</text>
</comment>
<evidence type="ECO:0000256" key="1">
    <source>
        <dbReference type="ARBA" id="ARBA00004370"/>
    </source>
</evidence>
<evidence type="ECO:0000256" key="3">
    <source>
        <dbReference type="ARBA" id="ARBA00022692"/>
    </source>
</evidence>
<keyword evidence="3 6" id="KW-0812">Transmembrane</keyword>
<evidence type="ECO:0000259" key="8">
    <source>
        <dbReference type="Pfam" id="PF24160"/>
    </source>
</evidence>